<feature type="disulfide bond" evidence="6">
    <location>
        <begin position="230"/>
        <end position="239"/>
    </location>
</feature>
<gene>
    <name evidence="9" type="primary">LOC129925688</name>
</gene>
<dbReference type="FunFam" id="2.10.25.10:FF:000005">
    <property type="entry name" value="Fibrillin 2"/>
    <property type="match status" value="1"/>
</dbReference>
<dbReference type="SMART" id="SM00181">
    <property type="entry name" value="EGF"/>
    <property type="match status" value="16"/>
</dbReference>
<evidence type="ECO:0000256" key="6">
    <source>
        <dbReference type="PROSITE-ProRule" id="PRU00076"/>
    </source>
</evidence>
<keyword evidence="1 6" id="KW-0245">EGF-like domain</keyword>
<proteinExistence type="predicted"/>
<dbReference type="SUPFAM" id="SSF57196">
    <property type="entry name" value="EGF/Laminin"/>
    <property type="match status" value="1"/>
</dbReference>
<dbReference type="OMA" id="NCSECET"/>
<name>A0A9W3A313_BIOGL</name>
<dbReference type="InterPro" id="IPR049883">
    <property type="entry name" value="NOTCH1_EGF-like"/>
</dbReference>
<dbReference type="RefSeq" id="XP_055881727.1">
    <property type="nucleotide sequence ID" value="XM_056025752.1"/>
</dbReference>
<keyword evidence="3" id="KW-0677">Repeat</keyword>
<dbReference type="PANTHER" id="PTHR24034:SF200">
    <property type="entry name" value="EGF-LIKE AND EMI DOMAIN-CONTAINING PROTEIN 1"/>
    <property type="match status" value="1"/>
</dbReference>
<dbReference type="PANTHER" id="PTHR24034">
    <property type="entry name" value="EGF-LIKE DOMAIN-CONTAINING PROTEIN"/>
    <property type="match status" value="1"/>
</dbReference>
<dbReference type="InterPro" id="IPR001881">
    <property type="entry name" value="EGF-like_Ca-bd_dom"/>
</dbReference>
<dbReference type="OrthoDB" id="10057403at2759"/>
<dbReference type="PROSITE" id="PS00010">
    <property type="entry name" value="ASX_HYDROXYL"/>
    <property type="match status" value="5"/>
</dbReference>
<evidence type="ECO:0000313" key="8">
    <source>
        <dbReference type="Proteomes" id="UP001165740"/>
    </source>
</evidence>
<comment type="caution">
    <text evidence="6">Lacks conserved residue(s) required for the propagation of feature annotation.</text>
</comment>
<evidence type="ECO:0000313" key="9">
    <source>
        <dbReference type="RefSeq" id="XP_055881727.1"/>
    </source>
</evidence>
<dbReference type="Proteomes" id="UP001165740">
    <property type="component" value="Chromosome 4"/>
</dbReference>
<evidence type="ECO:0000259" key="7">
    <source>
        <dbReference type="PROSITE" id="PS50026"/>
    </source>
</evidence>
<dbReference type="PROSITE" id="PS50026">
    <property type="entry name" value="EGF_3"/>
    <property type="match status" value="4"/>
</dbReference>
<dbReference type="AlphaFoldDB" id="A0A9W3A313"/>
<dbReference type="InterPro" id="IPR050751">
    <property type="entry name" value="ECM_structural_protein"/>
</dbReference>
<dbReference type="SUPFAM" id="SSF57184">
    <property type="entry name" value="Growth factor receptor domain"/>
    <property type="match status" value="5"/>
</dbReference>
<dbReference type="Pfam" id="PF14670">
    <property type="entry name" value="FXa_inhibition"/>
    <property type="match status" value="1"/>
</dbReference>
<dbReference type="GeneID" id="129925688"/>
<dbReference type="InterPro" id="IPR000152">
    <property type="entry name" value="EGF-type_Asp/Asn_hydroxyl_site"/>
</dbReference>
<feature type="domain" description="EGF-like" evidence="7">
    <location>
        <begin position="581"/>
        <end position="621"/>
    </location>
</feature>
<feature type="domain" description="EGF-like" evidence="7">
    <location>
        <begin position="77"/>
        <end position="115"/>
    </location>
</feature>
<accession>A0A9W3A313</accession>
<keyword evidence="2" id="KW-0732">Signal</keyword>
<dbReference type="InterPro" id="IPR000742">
    <property type="entry name" value="EGF"/>
</dbReference>
<evidence type="ECO:0000256" key="2">
    <source>
        <dbReference type="ARBA" id="ARBA00022729"/>
    </source>
</evidence>
<dbReference type="Gene3D" id="2.10.25.10">
    <property type="entry name" value="Laminin"/>
    <property type="match status" value="13"/>
</dbReference>
<feature type="domain" description="EGF-like" evidence="7">
    <location>
        <begin position="242"/>
        <end position="281"/>
    </location>
</feature>
<sequence length="752" mass="82185">MDNKDYYYHCAQLQEMSSAFGREVLSLSNTLMKFDDINECKDNLTCPQGCENTVGSYICSCNIGFRLNTLNTSICDDINECEENIDDCSQTCVNAIGSYSCNCFNGYTLQSGVCEKNSSNVELCQALNCSQLCFVNNGTARCDCQEGFALQGDNKTCTNIDECSLAKKPCSQICTDTYGRFTCSCYAGFKLEADRTSCTACEKSFYGVNCNQSYQCSGHGTCDPVRGCVCDIGWEGVNCNNDIDECTLRTDNCLIGDVCVNALGSYFCVCPIGYVRNGTCQDINECVDPALNNCNPLIEDCVNNFGSHVCNCKPGYARNDKGDCININECANGDHQCQQICVDVPGKYNCDCNYGYRLNDDRLTCLLVKDVCSDFEKLNCSQGCTVDFQQNTSYCFCADGYNLVGKDTCEDINECEVSTKNLYSFKSGCVNRVPGYSCSCTPGSSLDNDGRNCNNCSSTTWGVNCSRSCSCSTGALRCDNVRRCICRPGYTGVFCDVDVNQCTNGELQCNDRQDCVSHIGPDSCVCKSGYRLNGTLCEDVNECLDPRLKTCQQTCQNSVGSYSCGCYKGFAYNASTNTCDDINECARQIDRCTSVCINTLGNYRCSCTPGYVLNRDGYTCDVTSVCTNSSLCQYQCINVNGNETCFCPKGQALNSDLRTCRDVDLCSSSSCSDLCSETPDNTSVICSCPPGKSLAANGIICQSCSDNFYGKDCSQQCNCNSFHSKQTNKLVTKQMELVSVTRDGLVQHVMMM</sequence>
<keyword evidence="5" id="KW-0325">Glycoprotein</keyword>
<dbReference type="InterPro" id="IPR009030">
    <property type="entry name" value="Growth_fac_rcpt_cys_sf"/>
</dbReference>
<reference evidence="9" key="1">
    <citation type="submission" date="2025-08" db="UniProtKB">
        <authorList>
            <consortium name="RefSeq"/>
        </authorList>
    </citation>
    <scope>IDENTIFICATION</scope>
</reference>
<keyword evidence="8" id="KW-1185">Reference proteome</keyword>
<dbReference type="PROSITE" id="PS01187">
    <property type="entry name" value="EGF_CA"/>
    <property type="match status" value="4"/>
</dbReference>
<feature type="domain" description="EGF-like" evidence="7">
    <location>
        <begin position="206"/>
        <end position="240"/>
    </location>
</feature>
<dbReference type="GO" id="GO:0005509">
    <property type="term" value="F:calcium ion binding"/>
    <property type="evidence" value="ECO:0007669"/>
    <property type="project" value="InterPro"/>
</dbReference>
<dbReference type="Pfam" id="PF07645">
    <property type="entry name" value="EGF_CA"/>
    <property type="match status" value="9"/>
</dbReference>
<evidence type="ECO:0000256" key="5">
    <source>
        <dbReference type="ARBA" id="ARBA00023180"/>
    </source>
</evidence>
<evidence type="ECO:0000256" key="4">
    <source>
        <dbReference type="ARBA" id="ARBA00023157"/>
    </source>
</evidence>
<dbReference type="CDD" id="cd00054">
    <property type="entry name" value="EGF_CA"/>
    <property type="match status" value="1"/>
</dbReference>
<evidence type="ECO:0000256" key="1">
    <source>
        <dbReference type="ARBA" id="ARBA00022536"/>
    </source>
</evidence>
<organism evidence="8 9">
    <name type="scientific">Biomphalaria glabrata</name>
    <name type="common">Bloodfluke planorb</name>
    <name type="synonym">Freshwater snail</name>
    <dbReference type="NCBI Taxonomy" id="6526"/>
    <lineage>
        <taxon>Eukaryota</taxon>
        <taxon>Metazoa</taxon>
        <taxon>Spiralia</taxon>
        <taxon>Lophotrochozoa</taxon>
        <taxon>Mollusca</taxon>
        <taxon>Gastropoda</taxon>
        <taxon>Heterobranchia</taxon>
        <taxon>Euthyneura</taxon>
        <taxon>Panpulmonata</taxon>
        <taxon>Hygrophila</taxon>
        <taxon>Lymnaeoidea</taxon>
        <taxon>Planorbidae</taxon>
        <taxon>Biomphalaria</taxon>
    </lineage>
</organism>
<dbReference type="PROSITE" id="PS01186">
    <property type="entry name" value="EGF_2"/>
    <property type="match status" value="9"/>
</dbReference>
<dbReference type="FunFam" id="2.10.25.10:FF:000038">
    <property type="entry name" value="Fibrillin 2"/>
    <property type="match status" value="1"/>
</dbReference>
<protein>
    <submittedName>
        <fullName evidence="9">Fibrillin-1-like isoform X1</fullName>
    </submittedName>
</protein>
<dbReference type="PROSITE" id="PS00022">
    <property type="entry name" value="EGF_1"/>
    <property type="match status" value="1"/>
</dbReference>
<keyword evidence="4 6" id="KW-1015">Disulfide bond</keyword>
<evidence type="ECO:0000256" key="3">
    <source>
        <dbReference type="ARBA" id="ARBA00022737"/>
    </source>
</evidence>
<dbReference type="InterPro" id="IPR018097">
    <property type="entry name" value="EGF_Ca-bd_CS"/>
</dbReference>
<dbReference type="SMART" id="SM00179">
    <property type="entry name" value="EGF_CA"/>
    <property type="match status" value="11"/>
</dbReference>